<keyword evidence="4 8" id="KW-0418">Kinase</keyword>
<dbReference type="PANTHER" id="PTHR20275">
    <property type="entry name" value="NAD KINASE"/>
    <property type="match status" value="1"/>
</dbReference>
<dbReference type="EC" id="2.7.1.23" evidence="8"/>
<feature type="binding site" evidence="8">
    <location>
        <position position="71"/>
    </location>
    <ligand>
        <name>NAD(+)</name>
        <dbReference type="ChEBI" id="CHEBI:57540"/>
    </ligand>
</feature>
<evidence type="ECO:0000256" key="2">
    <source>
        <dbReference type="ARBA" id="ARBA00022679"/>
    </source>
</evidence>
<dbReference type="InterPro" id="IPR017437">
    <property type="entry name" value="ATP-NAD_kinase_PpnK-typ_C"/>
</dbReference>
<proteinExistence type="inferred from homology"/>
<keyword evidence="3 8" id="KW-0547">Nucleotide-binding</keyword>
<keyword evidence="1 8" id="KW-0963">Cytoplasm</keyword>
<keyword evidence="10" id="KW-1185">Reference proteome</keyword>
<comment type="cofactor">
    <cofactor evidence="8">
        <name>a divalent metal cation</name>
        <dbReference type="ChEBI" id="CHEBI:60240"/>
    </cofactor>
</comment>
<gene>
    <name evidence="8" type="primary">nadK</name>
    <name evidence="9" type="ORF">MTTB_05090</name>
</gene>
<feature type="binding site" evidence="8">
    <location>
        <position position="163"/>
    </location>
    <ligand>
        <name>NAD(+)</name>
        <dbReference type="ChEBI" id="CHEBI:57540"/>
    </ligand>
</feature>
<evidence type="ECO:0000256" key="3">
    <source>
        <dbReference type="ARBA" id="ARBA00022741"/>
    </source>
</evidence>
<dbReference type="Gene3D" id="2.60.200.30">
    <property type="entry name" value="Probable inorganic polyphosphate/atp-NAD kinase, domain 2"/>
    <property type="match status" value="1"/>
</dbReference>
<dbReference type="RefSeq" id="WP_248564970.1">
    <property type="nucleotide sequence ID" value="NZ_AP025698.1"/>
</dbReference>
<dbReference type="InterPro" id="IPR017438">
    <property type="entry name" value="ATP-NAD_kinase_N"/>
</dbReference>
<protein>
    <recommendedName>
        <fullName evidence="8">NAD kinase</fullName>
        <ecNumber evidence="8">2.7.1.23</ecNumber>
    </recommendedName>
    <alternativeName>
        <fullName evidence="8">ATP-dependent NAD kinase</fullName>
    </alternativeName>
</protein>
<dbReference type="InterPro" id="IPR002504">
    <property type="entry name" value="NADK"/>
</dbReference>
<evidence type="ECO:0000313" key="9">
    <source>
        <dbReference type="EMBL" id="BDH79130.1"/>
    </source>
</evidence>
<evidence type="ECO:0000256" key="8">
    <source>
        <dbReference type="HAMAP-Rule" id="MF_00361"/>
    </source>
</evidence>
<sequence length="282" mass="31529">MRMGVVARLDIPRAIELARKVIEFLIENGVEVSIDTSLADKIPEFKDLAKDLEEMDVDIIVTIGGDGTILRTQSFIEGKGIPLLGVNMGTVGFLTEIDPKSVFQELREVLEGNYIIEERTQLDVYHHGRLPSALNEVVMMTREPAKMLHIQILVDDEVVEELRADGIIVATPSGSTAYSMSAGGPIVDPRVEAFIIVPICPFKLSARPLVVSDESKIRIKLLKKGKKAIAVVDGQFKEEINYMEELIFQKSKNKAYFVRLSKDFYKKVREKLIEGGITPTRE</sequence>
<dbReference type="NCBIfam" id="NF002984">
    <property type="entry name" value="PRK03708.1"/>
    <property type="match status" value="1"/>
</dbReference>
<keyword evidence="6 8" id="KW-0521">NADP</keyword>
<evidence type="ECO:0000256" key="7">
    <source>
        <dbReference type="ARBA" id="ARBA00023027"/>
    </source>
</evidence>
<organism evidence="9 10">
    <name type="scientific">Methanothermobacter tenebrarum</name>
    <dbReference type="NCBI Taxonomy" id="680118"/>
    <lineage>
        <taxon>Archaea</taxon>
        <taxon>Methanobacteriati</taxon>
        <taxon>Methanobacteriota</taxon>
        <taxon>Methanomada group</taxon>
        <taxon>Methanobacteria</taxon>
        <taxon>Methanobacteriales</taxon>
        <taxon>Methanobacteriaceae</taxon>
        <taxon>Methanothermobacter</taxon>
    </lineage>
</organism>
<feature type="binding site" evidence="8">
    <location>
        <position position="235"/>
    </location>
    <ligand>
        <name>NAD(+)</name>
        <dbReference type="ChEBI" id="CHEBI:57540"/>
    </ligand>
</feature>
<dbReference type="HAMAP" id="MF_00361">
    <property type="entry name" value="NAD_kinase"/>
    <property type="match status" value="1"/>
</dbReference>
<keyword evidence="7 8" id="KW-0520">NAD</keyword>
<evidence type="ECO:0000256" key="4">
    <source>
        <dbReference type="ARBA" id="ARBA00022777"/>
    </source>
</evidence>
<dbReference type="Pfam" id="PF01513">
    <property type="entry name" value="NAD_kinase"/>
    <property type="match status" value="1"/>
</dbReference>
<name>A0ABN6PA80_9EURY</name>
<dbReference type="Pfam" id="PF20143">
    <property type="entry name" value="NAD_kinase_C"/>
    <property type="match status" value="1"/>
</dbReference>
<feature type="binding site" evidence="8">
    <location>
        <begin position="66"/>
        <end position="67"/>
    </location>
    <ligand>
        <name>NAD(+)</name>
        <dbReference type="ChEBI" id="CHEBI:57540"/>
    </ligand>
</feature>
<evidence type="ECO:0000313" key="10">
    <source>
        <dbReference type="Proteomes" id="UP000831817"/>
    </source>
</evidence>
<feature type="active site" description="Proton acceptor" evidence="8">
    <location>
        <position position="66"/>
    </location>
</feature>
<accession>A0ABN6PA80</accession>
<evidence type="ECO:0000256" key="6">
    <source>
        <dbReference type="ARBA" id="ARBA00022857"/>
    </source>
</evidence>
<comment type="caution">
    <text evidence="8">Lacks conserved residue(s) required for the propagation of feature annotation.</text>
</comment>
<feature type="binding site" evidence="8">
    <location>
        <position position="165"/>
    </location>
    <ligand>
        <name>NAD(+)</name>
        <dbReference type="ChEBI" id="CHEBI:57540"/>
    </ligand>
</feature>
<comment type="catalytic activity">
    <reaction evidence="8">
        <text>NAD(+) + ATP = ADP + NADP(+) + H(+)</text>
        <dbReference type="Rhea" id="RHEA:18629"/>
        <dbReference type="ChEBI" id="CHEBI:15378"/>
        <dbReference type="ChEBI" id="CHEBI:30616"/>
        <dbReference type="ChEBI" id="CHEBI:57540"/>
        <dbReference type="ChEBI" id="CHEBI:58349"/>
        <dbReference type="ChEBI" id="CHEBI:456216"/>
        <dbReference type="EC" id="2.7.1.23"/>
    </reaction>
</comment>
<dbReference type="PANTHER" id="PTHR20275:SF43">
    <property type="entry name" value="BIFUNCTIONAL NADP PHOSPHATASE_NAD KINASE"/>
    <property type="match status" value="1"/>
</dbReference>
<dbReference type="GO" id="GO:0016301">
    <property type="term" value="F:kinase activity"/>
    <property type="evidence" value="ECO:0007669"/>
    <property type="project" value="UniProtKB-KW"/>
</dbReference>
<dbReference type="EMBL" id="AP025698">
    <property type="protein sequence ID" value="BDH79130.1"/>
    <property type="molecule type" value="Genomic_DNA"/>
</dbReference>
<dbReference type="Gene3D" id="3.40.50.10330">
    <property type="entry name" value="Probable inorganic polyphosphate/atp-NAD kinase, domain 1"/>
    <property type="match status" value="1"/>
</dbReference>
<comment type="similarity">
    <text evidence="8">Belongs to the NAD kinase family.</text>
</comment>
<evidence type="ECO:0000256" key="5">
    <source>
        <dbReference type="ARBA" id="ARBA00022840"/>
    </source>
</evidence>
<dbReference type="Proteomes" id="UP000831817">
    <property type="component" value="Chromosome"/>
</dbReference>
<comment type="function">
    <text evidence="8">Involved in the regulation of the intracellular balance of NAD and NADP, and is a key enzyme in the biosynthesis of NADP. Catalyzes specifically the phosphorylation on 2'-hydroxyl of the adenosine moiety of NAD to yield NADP.</text>
</comment>
<feature type="binding site" evidence="8">
    <location>
        <begin position="135"/>
        <end position="136"/>
    </location>
    <ligand>
        <name>NAD(+)</name>
        <dbReference type="ChEBI" id="CHEBI:57540"/>
    </ligand>
</feature>
<reference evidence="9 10" key="1">
    <citation type="submission" date="2022-04" db="EMBL/GenBank/DDBJ databases">
        <title>Complete genome of Methanothermobacter tenebrarum strain RMAS.</title>
        <authorList>
            <person name="Nakamura K."/>
            <person name="Oshima K."/>
            <person name="Hattori M."/>
            <person name="Kamagata Y."/>
            <person name="Takamizawa K."/>
        </authorList>
    </citation>
    <scope>NUCLEOTIDE SEQUENCE [LARGE SCALE GENOMIC DNA]</scope>
    <source>
        <strain evidence="9 10">RMAS</strain>
    </source>
</reference>
<keyword evidence="5 8" id="KW-0067">ATP-binding</keyword>
<feature type="binding site" evidence="8">
    <location>
        <position position="146"/>
    </location>
    <ligand>
        <name>NAD(+)</name>
        <dbReference type="ChEBI" id="CHEBI:57540"/>
    </ligand>
</feature>
<feature type="binding site" evidence="8">
    <location>
        <begin position="176"/>
        <end position="181"/>
    </location>
    <ligand>
        <name>NAD(+)</name>
        <dbReference type="ChEBI" id="CHEBI:57540"/>
    </ligand>
</feature>
<keyword evidence="2 8" id="KW-0808">Transferase</keyword>
<evidence type="ECO:0000256" key="1">
    <source>
        <dbReference type="ARBA" id="ARBA00022490"/>
    </source>
</evidence>
<dbReference type="InterPro" id="IPR016064">
    <property type="entry name" value="NAD/diacylglycerol_kinase_sf"/>
</dbReference>
<dbReference type="GeneID" id="71965023"/>
<dbReference type="SUPFAM" id="SSF111331">
    <property type="entry name" value="NAD kinase/diacylglycerol kinase-like"/>
    <property type="match status" value="1"/>
</dbReference>
<comment type="subcellular location">
    <subcellularLocation>
        <location evidence="8">Cytoplasm</location>
    </subcellularLocation>
</comment>